<reference evidence="2 3" key="1">
    <citation type="submission" date="2021-02" db="EMBL/GenBank/DDBJ databases">
        <title>De Novo genome assembly of isolated myxobacteria.</title>
        <authorList>
            <person name="Stevens D.C."/>
        </authorList>
    </citation>
    <scope>NUCLEOTIDE SEQUENCE [LARGE SCALE GENOMIC DNA]</scope>
    <source>
        <strain evidence="3">SCPEA02</strain>
    </source>
</reference>
<gene>
    <name evidence="2" type="ORF">JY651_10015</name>
</gene>
<keyword evidence="1" id="KW-0732">Signal</keyword>
<feature type="signal peptide" evidence="1">
    <location>
        <begin position="1"/>
        <end position="19"/>
    </location>
</feature>
<protein>
    <submittedName>
        <fullName evidence="2">Uncharacterized protein</fullName>
    </submittedName>
</protein>
<dbReference type="EMBL" id="CP071090">
    <property type="protein sequence ID" value="QSQ25234.1"/>
    <property type="molecule type" value="Genomic_DNA"/>
</dbReference>
<accession>A0ABX7P423</accession>
<name>A0ABX7P423_9BACT</name>
<dbReference type="Proteomes" id="UP000662747">
    <property type="component" value="Chromosome"/>
</dbReference>
<feature type="chain" id="PRO_5047388173" evidence="1">
    <location>
        <begin position="20"/>
        <end position="1035"/>
    </location>
</feature>
<sequence>MRAAFVFILCLGLATAASAAVDRADIAGFPRFVDVWRPGVYSASSTQKVEAWDHGTLVGEFFEADVYGTFLAPSGCFAIVKNDGTLISNSNCIRSDNIFPGDTSSTTPDVRRVRFTPSGTGYATVRLGSTDFQLLTTLPASTVAPPWRTLKVDDPFFTPTEVMNVTETDGGVPHAIFVSRTGAGDFLWYRGMELSSQVVIPAGLPQDLPVTVDLFADEGPNPVAIYASDAGLFRGELVPADGGVATTPFTPVTILDAGTRVRIISVDVNTGQGSVHGEGYGLALGLGDHDEVVLLGSVPTDSAADAGTLWRVNPKVDTSLLQEPREVNCVDSTFCVIRTETPGETPVGNLRLYTNAEAPRFESGTQPVVLNEGSVQAQTRVIIATDDDGDAVRVSLDPPSASGLVDVSATLQPDTLDLRITPRVTEVCKDETQELTVYAADGLGTHDQTGKVRVTIANVRGPEAPGVTPLNDVAVAGGASRVFTASPSAVGLCQPVGYTWKSTTSSQPALVPAANGTATFTPPDVLCVPAGVRYTYTVEGLDEGGLASTPTSFTVDVAPWGKPLAPFSAGTTRTLLAGPDAGVVVTPEAPQHLCTGTPGLPTVETVWRLTNPGAGVPAAFTVRDADGGTVSLSSPVVSPELRVEAQACTRGSLSFTAFNRIQTAASGVQDGPEATVSVDAVPAPEDISAAQLSLTTTSVGPRQVDVQLGTSLLCPAEYDLKAQMSLRAQDGTVLADEVVDVEKGWTAPLPASCSAQAYVVHGQLFDESTGTRRNGGTAETQVSAPALPVQLGTVQGDAMVARCGERATATLTQTLPADACQSVDISWKQVSGPALAEAELGGAQVAVATRDTGFEGLVGESVVLSVTADAGGGNSATVEHTVPITVAPFVDVVHESESSTGSEKNLAGVVVTLRNTTACQVESLRHVEQVDGVDWVPGSVRVDGQPVTEQPAEGGFAVEGITLPANGTSTLTYVTRPRLLSSASFEGAVFLNGVQVSGSVQAPATSGCGCSGGGAGSAVFGLLALARLLRRRRGV</sequence>
<dbReference type="InterPro" id="IPR017756">
    <property type="entry name" value="TM_Gly-Cys-Arg_CS"/>
</dbReference>
<organism evidence="2 3">
    <name type="scientific">Pyxidicoccus parkwayensis</name>
    <dbReference type="NCBI Taxonomy" id="2813578"/>
    <lineage>
        <taxon>Bacteria</taxon>
        <taxon>Pseudomonadati</taxon>
        <taxon>Myxococcota</taxon>
        <taxon>Myxococcia</taxon>
        <taxon>Myxococcales</taxon>
        <taxon>Cystobacterineae</taxon>
        <taxon>Myxococcaceae</taxon>
        <taxon>Pyxidicoccus</taxon>
    </lineage>
</organism>
<evidence type="ECO:0000313" key="3">
    <source>
        <dbReference type="Proteomes" id="UP000662747"/>
    </source>
</evidence>
<evidence type="ECO:0000256" key="1">
    <source>
        <dbReference type="SAM" id="SignalP"/>
    </source>
</evidence>
<keyword evidence="3" id="KW-1185">Reference proteome</keyword>
<evidence type="ECO:0000313" key="2">
    <source>
        <dbReference type="EMBL" id="QSQ25234.1"/>
    </source>
</evidence>
<dbReference type="RefSeq" id="WP_206726790.1">
    <property type="nucleotide sequence ID" value="NZ_CP071090.1"/>
</dbReference>
<proteinExistence type="predicted"/>
<dbReference type="NCBIfam" id="TIGR03382">
    <property type="entry name" value="GC_trans_RRR"/>
    <property type="match status" value="1"/>
</dbReference>